<dbReference type="Gene3D" id="2.30.110.10">
    <property type="entry name" value="Electron Transport, Fmn-binding Protein, Chain A"/>
    <property type="match status" value="1"/>
</dbReference>
<dbReference type="InterPro" id="IPR050268">
    <property type="entry name" value="NADH-dep_flavin_reductase"/>
</dbReference>
<dbReference type="SMART" id="SM00903">
    <property type="entry name" value="Flavin_Reduct"/>
    <property type="match status" value="1"/>
</dbReference>
<dbReference type="EMBL" id="BAAAQX010000049">
    <property type="protein sequence ID" value="GAA2215297.1"/>
    <property type="molecule type" value="Genomic_DNA"/>
</dbReference>
<gene>
    <name evidence="3" type="ORF">GCM10009850_107640</name>
</gene>
<feature type="domain" description="Flavin reductase like" evidence="2">
    <location>
        <begin position="21"/>
        <end position="166"/>
    </location>
</feature>
<reference evidence="3 4" key="1">
    <citation type="journal article" date="2019" name="Int. J. Syst. Evol. Microbiol.">
        <title>The Global Catalogue of Microorganisms (GCM) 10K type strain sequencing project: providing services to taxonomists for standard genome sequencing and annotation.</title>
        <authorList>
            <consortium name="The Broad Institute Genomics Platform"/>
            <consortium name="The Broad Institute Genome Sequencing Center for Infectious Disease"/>
            <person name="Wu L."/>
            <person name="Ma J."/>
        </authorList>
    </citation>
    <scope>NUCLEOTIDE SEQUENCE [LARGE SCALE GENOMIC DNA]</scope>
    <source>
        <strain evidence="3 4">JCM 16114</strain>
    </source>
</reference>
<dbReference type="InterPro" id="IPR002563">
    <property type="entry name" value="Flavin_Rdtase-like_dom"/>
</dbReference>
<dbReference type="Proteomes" id="UP001499843">
    <property type="component" value="Unassembled WGS sequence"/>
</dbReference>
<evidence type="ECO:0000259" key="2">
    <source>
        <dbReference type="SMART" id="SM00903"/>
    </source>
</evidence>
<evidence type="ECO:0000256" key="1">
    <source>
        <dbReference type="ARBA" id="ARBA00023002"/>
    </source>
</evidence>
<evidence type="ECO:0000313" key="3">
    <source>
        <dbReference type="EMBL" id="GAA2215297.1"/>
    </source>
</evidence>
<proteinExistence type="predicted"/>
<dbReference type="RefSeq" id="WP_344493933.1">
    <property type="nucleotide sequence ID" value="NZ_BAAAQX010000049.1"/>
</dbReference>
<dbReference type="Pfam" id="PF01613">
    <property type="entry name" value="Flavin_Reduct"/>
    <property type="match status" value="1"/>
</dbReference>
<dbReference type="PANTHER" id="PTHR30466">
    <property type="entry name" value="FLAVIN REDUCTASE"/>
    <property type="match status" value="1"/>
</dbReference>
<sequence length="173" mass="18317">MAVSSELGEQTCAEDDYRALMGSFPTGVAVVTSTGADGFPRGLTCSSLTSVAVSPPTLLICLHTRSSTLEALYESGRFAVNLLRAEGRRVAELFSRPVDDRFAHVAWAFSAASGQPVLVEDAIAFAGCRVTRSLLVGDHAVVLGEVTDVTRAAGAPLLYGLRRFAAWRPDQDG</sequence>
<keyword evidence="4" id="KW-1185">Reference proteome</keyword>
<protein>
    <submittedName>
        <fullName evidence="3">Flavin reductase family protein</fullName>
    </submittedName>
</protein>
<dbReference type="SUPFAM" id="SSF50475">
    <property type="entry name" value="FMN-binding split barrel"/>
    <property type="match status" value="1"/>
</dbReference>
<accession>A0ABN3D1C5</accession>
<dbReference type="InterPro" id="IPR012349">
    <property type="entry name" value="Split_barrel_FMN-bd"/>
</dbReference>
<comment type="caution">
    <text evidence="3">The sequence shown here is derived from an EMBL/GenBank/DDBJ whole genome shotgun (WGS) entry which is preliminary data.</text>
</comment>
<name>A0ABN3D1C5_9ACTN</name>
<keyword evidence="1" id="KW-0560">Oxidoreductase</keyword>
<dbReference type="PANTHER" id="PTHR30466:SF1">
    <property type="entry name" value="FMN REDUCTASE (NADH) RUTF"/>
    <property type="match status" value="1"/>
</dbReference>
<evidence type="ECO:0000313" key="4">
    <source>
        <dbReference type="Proteomes" id="UP001499843"/>
    </source>
</evidence>
<organism evidence="3 4">
    <name type="scientific">Nonomuraea monospora</name>
    <dbReference type="NCBI Taxonomy" id="568818"/>
    <lineage>
        <taxon>Bacteria</taxon>
        <taxon>Bacillati</taxon>
        <taxon>Actinomycetota</taxon>
        <taxon>Actinomycetes</taxon>
        <taxon>Streptosporangiales</taxon>
        <taxon>Streptosporangiaceae</taxon>
        <taxon>Nonomuraea</taxon>
    </lineage>
</organism>